<proteinExistence type="predicted"/>
<organism evidence="2">
    <name type="scientific">Oryza punctata</name>
    <name type="common">Red rice</name>
    <dbReference type="NCBI Taxonomy" id="4537"/>
    <lineage>
        <taxon>Eukaryota</taxon>
        <taxon>Viridiplantae</taxon>
        <taxon>Streptophyta</taxon>
        <taxon>Embryophyta</taxon>
        <taxon>Tracheophyta</taxon>
        <taxon>Spermatophyta</taxon>
        <taxon>Magnoliopsida</taxon>
        <taxon>Liliopsida</taxon>
        <taxon>Poales</taxon>
        <taxon>Poaceae</taxon>
        <taxon>BOP clade</taxon>
        <taxon>Oryzoideae</taxon>
        <taxon>Oryzeae</taxon>
        <taxon>Oryzinae</taxon>
        <taxon>Oryza</taxon>
    </lineage>
</organism>
<feature type="domain" description="DUF3615" evidence="1">
    <location>
        <begin position="96"/>
        <end position="224"/>
    </location>
</feature>
<dbReference type="Gramene" id="OPUNC12G00490.2">
    <property type="protein sequence ID" value="OPUNC12G00490.2"/>
    <property type="gene ID" value="OPUNC12G00490"/>
</dbReference>
<accession>A0A0E0MIQ4</accession>
<dbReference type="Pfam" id="PF12274">
    <property type="entry name" value="DUF3615"/>
    <property type="match status" value="1"/>
</dbReference>
<protein>
    <recommendedName>
        <fullName evidence="1">DUF3615 domain-containing protein</fullName>
    </recommendedName>
</protein>
<keyword evidence="3" id="KW-1185">Reference proteome</keyword>
<dbReference type="PANTHER" id="PTHR34710:SF10">
    <property type="entry name" value="EXPRESSED PROTEIN"/>
    <property type="match status" value="1"/>
</dbReference>
<dbReference type="HOGENOM" id="CLU_062719_0_0_1"/>
<dbReference type="EnsemblPlants" id="OPUNC12G00490.2">
    <property type="protein sequence ID" value="OPUNC12G00490.2"/>
    <property type="gene ID" value="OPUNC12G00490"/>
</dbReference>
<sequence length="272" mass="31234">MPILIAIAQVLQTTWGHIANSMMGLAQDWAFGWEAWTTPALEEQLRLHNHLREHERILKWRNKNSPPKGMSRLPPPPLTSEDLNRERDFFIIIHVRYALHHYNAKHPDEEFDAVKPLMESRVHFRGQVWFHINFWARSRKRKKIKRFFAEVHYQPPCSSSSVCSYLPFPVPGAERPPSSSSVCSDLPLPLPIPVVEACTIIEEPLGRYRKSCAFCRGHLDILHPMGRKFVCGNDKDRMEQQLLPCGSIGLEMPFTSRLGPASVNSSHGEKED</sequence>
<evidence type="ECO:0000313" key="2">
    <source>
        <dbReference type="EnsemblPlants" id="OPUNC12G00490.2"/>
    </source>
</evidence>
<reference evidence="2" key="1">
    <citation type="submission" date="2015-04" db="UniProtKB">
        <authorList>
            <consortium name="EnsemblPlants"/>
        </authorList>
    </citation>
    <scope>IDENTIFICATION</scope>
</reference>
<dbReference type="AlphaFoldDB" id="A0A0E0MIQ4"/>
<reference evidence="2" key="2">
    <citation type="submission" date="2018-05" db="EMBL/GenBank/DDBJ databases">
        <title>OpunRS2 (Oryza punctata Reference Sequence Version 2).</title>
        <authorList>
            <person name="Zhang J."/>
            <person name="Kudrna D."/>
            <person name="Lee S."/>
            <person name="Talag J."/>
            <person name="Welchert J."/>
            <person name="Wing R.A."/>
        </authorList>
    </citation>
    <scope>NUCLEOTIDE SEQUENCE [LARGE SCALE GENOMIC DNA]</scope>
</reference>
<name>A0A0E0MIQ4_ORYPU</name>
<evidence type="ECO:0000313" key="3">
    <source>
        <dbReference type="Proteomes" id="UP000026962"/>
    </source>
</evidence>
<dbReference type="PANTHER" id="PTHR34710">
    <property type="entry name" value="OS03G0834100 PROTEIN"/>
    <property type="match status" value="1"/>
</dbReference>
<dbReference type="InterPro" id="IPR022059">
    <property type="entry name" value="DUF3615"/>
</dbReference>
<evidence type="ECO:0000259" key="1">
    <source>
        <dbReference type="Pfam" id="PF12274"/>
    </source>
</evidence>
<dbReference type="Proteomes" id="UP000026962">
    <property type="component" value="Chromosome 12"/>
</dbReference>